<gene>
    <name evidence="1" type="ORF">XENOCAPTIV_002202</name>
</gene>
<sequence length="103" mass="10997">MNSVPPSGSSGEACQGAHSYPDPFTAPPALICLSKLMMPNDAKALIIMPSLDIWSFPTVLPDLFFADLAAPHALPHMLAKKHEQSANTLDFGISHQRNPASSD</sequence>
<comment type="caution">
    <text evidence="1">The sequence shown here is derived from an EMBL/GenBank/DDBJ whole genome shotgun (WGS) entry which is preliminary data.</text>
</comment>
<evidence type="ECO:0000313" key="2">
    <source>
        <dbReference type="Proteomes" id="UP001434883"/>
    </source>
</evidence>
<name>A0ABV0Q7H8_9TELE</name>
<proteinExistence type="predicted"/>
<dbReference type="EMBL" id="JAHRIN010001217">
    <property type="protein sequence ID" value="MEQ2191760.1"/>
    <property type="molecule type" value="Genomic_DNA"/>
</dbReference>
<reference evidence="1 2" key="1">
    <citation type="submission" date="2021-06" db="EMBL/GenBank/DDBJ databases">
        <authorList>
            <person name="Palmer J.M."/>
        </authorList>
    </citation>
    <scope>NUCLEOTIDE SEQUENCE [LARGE SCALE GENOMIC DNA]</scope>
    <source>
        <strain evidence="1 2">XC_2019</strain>
        <tissue evidence="1">Muscle</tissue>
    </source>
</reference>
<protein>
    <submittedName>
        <fullName evidence="1">Uncharacterized protein</fullName>
    </submittedName>
</protein>
<dbReference type="Proteomes" id="UP001434883">
    <property type="component" value="Unassembled WGS sequence"/>
</dbReference>
<evidence type="ECO:0000313" key="1">
    <source>
        <dbReference type="EMBL" id="MEQ2191760.1"/>
    </source>
</evidence>
<accession>A0ABV0Q7H8</accession>
<keyword evidence="2" id="KW-1185">Reference proteome</keyword>
<organism evidence="1 2">
    <name type="scientific">Xenoophorus captivus</name>
    <dbReference type="NCBI Taxonomy" id="1517983"/>
    <lineage>
        <taxon>Eukaryota</taxon>
        <taxon>Metazoa</taxon>
        <taxon>Chordata</taxon>
        <taxon>Craniata</taxon>
        <taxon>Vertebrata</taxon>
        <taxon>Euteleostomi</taxon>
        <taxon>Actinopterygii</taxon>
        <taxon>Neopterygii</taxon>
        <taxon>Teleostei</taxon>
        <taxon>Neoteleostei</taxon>
        <taxon>Acanthomorphata</taxon>
        <taxon>Ovalentaria</taxon>
        <taxon>Atherinomorphae</taxon>
        <taxon>Cyprinodontiformes</taxon>
        <taxon>Goodeidae</taxon>
        <taxon>Xenoophorus</taxon>
    </lineage>
</organism>